<dbReference type="NCBIfam" id="NF041021">
    <property type="entry name" value="SCO5717_Nterm"/>
    <property type="match status" value="1"/>
</dbReference>
<reference evidence="2" key="1">
    <citation type="submission" date="2021-03" db="EMBL/GenBank/DDBJ databases">
        <title>Whole genome sequence of Streptomyces bomunensis MMS17-BM035.</title>
        <authorList>
            <person name="Lee J.H."/>
        </authorList>
    </citation>
    <scope>NUCLEOTIDE SEQUENCE</scope>
    <source>
        <strain evidence="2">MMS17-BM035</strain>
    </source>
</reference>
<feature type="compositionally biased region" description="Basic and acidic residues" evidence="1">
    <location>
        <begin position="1"/>
        <end position="10"/>
    </location>
</feature>
<feature type="compositionally biased region" description="Low complexity" evidence="1">
    <location>
        <begin position="44"/>
        <end position="67"/>
    </location>
</feature>
<evidence type="ECO:0000256" key="1">
    <source>
        <dbReference type="SAM" id="MobiDB-lite"/>
    </source>
</evidence>
<sequence>MNGDRDEFRDGWSVPPADDQSDAEPELTGEFTIDYTPPAWYTQNASGDSSGSGPAGPNGSNGAPGSAGYDGRATPPPPSGAPLAVPGLPAGSGFQPAGQGAPLPADWAAPP</sequence>
<comment type="caution">
    <text evidence="2">The sequence shown here is derived from an EMBL/GenBank/DDBJ whole genome shotgun (WGS) entry which is preliminary data.</text>
</comment>
<organism evidence="2 3">
    <name type="scientific">Streptomyces montanisoli</name>
    <dbReference type="NCBI Taxonomy" id="2798581"/>
    <lineage>
        <taxon>Bacteria</taxon>
        <taxon>Bacillati</taxon>
        <taxon>Actinomycetota</taxon>
        <taxon>Actinomycetes</taxon>
        <taxon>Kitasatosporales</taxon>
        <taxon>Streptomycetaceae</taxon>
        <taxon>Streptomyces</taxon>
    </lineage>
</organism>
<keyword evidence="3" id="KW-1185">Reference proteome</keyword>
<dbReference type="RefSeq" id="WP_307865691.1">
    <property type="nucleotide sequence ID" value="NZ_JAGIQL010000351.1"/>
</dbReference>
<dbReference type="EMBL" id="JAGIQL010000351">
    <property type="protein sequence ID" value="MBP0462238.1"/>
    <property type="molecule type" value="Genomic_DNA"/>
</dbReference>
<dbReference type="Proteomes" id="UP000670475">
    <property type="component" value="Unassembled WGS sequence"/>
</dbReference>
<protein>
    <recommendedName>
        <fullName evidence="4">Topoisomerase II</fullName>
    </recommendedName>
</protein>
<gene>
    <name evidence="2" type="ORF">JFN87_33100</name>
</gene>
<evidence type="ECO:0000313" key="3">
    <source>
        <dbReference type="Proteomes" id="UP000670475"/>
    </source>
</evidence>
<evidence type="ECO:0008006" key="4">
    <source>
        <dbReference type="Google" id="ProtNLM"/>
    </source>
</evidence>
<dbReference type="InterPro" id="IPR047739">
    <property type="entry name" value="SCO5717-like_N"/>
</dbReference>
<proteinExistence type="predicted"/>
<dbReference type="AlphaFoldDB" id="A0A940MK37"/>
<evidence type="ECO:0000313" key="2">
    <source>
        <dbReference type="EMBL" id="MBP0462238.1"/>
    </source>
</evidence>
<name>A0A940MK37_9ACTN</name>
<feature type="compositionally biased region" description="Low complexity" evidence="1">
    <location>
        <begin position="81"/>
        <end position="93"/>
    </location>
</feature>
<accession>A0A940MK37</accession>
<feature type="non-terminal residue" evidence="2">
    <location>
        <position position="111"/>
    </location>
</feature>
<feature type="region of interest" description="Disordered" evidence="1">
    <location>
        <begin position="1"/>
        <end position="111"/>
    </location>
</feature>